<sequence length="66" mass="7166">MEAGASKANQKPAHSLVRVGMGNRAKIGYLAIKSSPVRIPAEVLDQGWPFLRDAQDVQPQQRLGVI</sequence>
<accession>A0A6A6FJW3</accession>
<keyword evidence="2" id="KW-1185">Reference proteome</keyword>
<dbReference type="Proteomes" id="UP000799539">
    <property type="component" value="Unassembled WGS sequence"/>
</dbReference>
<name>A0A6A6FJW3_9PEZI</name>
<protein>
    <submittedName>
        <fullName evidence="1">Uncharacterized protein</fullName>
    </submittedName>
</protein>
<dbReference type="AlphaFoldDB" id="A0A6A6FJW3"/>
<evidence type="ECO:0000313" key="2">
    <source>
        <dbReference type="Proteomes" id="UP000799539"/>
    </source>
</evidence>
<organism evidence="1 2">
    <name type="scientific">Cercospora zeae-maydis SCOH1-5</name>
    <dbReference type="NCBI Taxonomy" id="717836"/>
    <lineage>
        <taxon>Eukaryota</taxon>
        <taxon>Fungi</taxon>
        <taxon>Dikarya</taxon>
        <taxon>Ascomycota</taxon>
        <taxon>Pezizomycotina</taxon>
        <taxon>Dothideomycetes</taxon>
        <taxon>Dothideomycetidae</taxon>
        <taxon>Mycosphaerellales</taxon>
        <taxon>Mycosphaerellaceae</taxon>
        <taxon>Cercospora</taxon>
    </lineage>
</organism>
<dbReference type="EMBL" id="ML992670">
    <property type="protein sequence ID" value="KAF2213735.1"/>
    <property type="molecule type" value="Genomic_DNA"/>
</dbReference>
<reference evidence="1" key="1">
    <citation type="journal article" date="2020" name="Stud. Mycol.">
        <title>101 Dothideomycetes genomes: a test case for predicting lifestyles and emergence of pathogens.</title>
        <authorList>
            <person name="Haridas S."/>
            <person name="Albert R."/>
            <person name="Binder M."/>
            <person name="Bloem J."/>
            <person name="Labutti K."/>
            <person name="Salamov A."/>
            <person name="Andreopoulos B."/>
            <person name="Baker S."/>
            <person name="Barry K."/>
            <person name="Bills G."/>
            <person name="Bluhm B."/>
            <person name="Cannon C."/>
            <person name="Castanera R."/>
            <person name="Culley D."/>
            <person name="Daum C."/>
            <person name="Ezra D."/>
            <person name="Gonzalez J."/>
            <person name="Henrissat B."/>
            <person name="Kuo A."/>
            <person name="Liang C."/>
            <person name="Lipzen A."/>
            <person name="Lutzoni F."/>
            <person name="Magnuson J."/>
            <person name="Mondo S."/>
            <person name="Nolan M."/>
            <person name="Ohm R."/>
            <person name="Pangilinan J."/>
            <person name="Park H.-J."/>
            <person name="Ramirez L."/>
            <person name="Alfaro M."/>
            <person name="Sun H."/>
            <person name="Tritt A."/>
            <person name="Yoshinaga Y."/>
            <person name="Zwiers L.-H."/>
            <person name="Turgeon B."/>
            <person name="Goodwin S."/>
            <person name="Spatafora J."/>
            <person name="Crous P."/>
            <person name="Grigoriev I."/>
        </authorList>
    </citation>
    <scope>NUCLEOTIDE SEQUENCE</scope>
    <source>
        <strain evidence="1">SCOH1-5</strain>
    </source>
</reference>
<evidence type="ECO:0000313" key="1">
    <source>
        <dbReference type="EMBL" id="KAF2213735.1"/>
    </source>
</evidence>
<proteinExistence type="predicted"/>
<gene>
    <name evidence="1" type="ORF">CERZMDRAFT_96558</name>
</gene>